<protein>
    <submittedName>
        <fullName evidence="1">Uncharacterized protein</fullName>
    </submittedName>
</protein>
<comment type="caution">
    <text evidence="1">The sequence shown here is derived from an EMBL/GenBank/DDBJ whole genome shotgun (WGS) entry which is preliminary data.</text>
</comment>
<organism evidence="1 2">
    <name type="scientific">Fusarium decemcellulare</name>
    <dbReference type="NCBI Taxonomy" id="57161"/>
    <lineage>
        <taxon>Eukaryota</taxon>
        <taxon>Fungi</taxon>
        <taxon>Dikarya</taxon>
        <taxon>Ascomycota</taxon>
        <taxon>Pezizomycotina</taxon>
        <taxon>Sordariomycetes</taxon>
        <taxon>Hypocreomycetidae</taxon>
        <taxon>Hypocreales</taxon>
        <taxon>Nectriaceae</taxon>
        <taxon>Fusarium</taxon>
        <taxon>Fusarium decemcellulare species complex</taxon>
    </lineage>
</organism>
<evidence type="ECO:0000313" key="2">
    <source>
        <dbReference type="Proteomes" id="UP001148629"/>
    </source>
</evidence>
<dbReference type="EMBL" id="JANRMS010000114">
    <property type="protein sequence ID" value="KAJ3546420.1"/>
    <property type="molecule type" value="Genomic_DNA"/>
</dbReference>
<keyword evidence="2" id="KW-1185">Reference proteome</keyword>
<proteinExistence type="predicted"/>
<accession>A0ACC1STW9</accession>
<name>A0ACC1STW9_9HYPO</name>
<sequence>MDLIHASHSAYLDDLNAAIHEAARAEAEVPEADPHRPDVLIQLACLLFDRSKVWGIASFISDLDRAVDLAKAAALRALDCDVDKPSYFLELSAMLRHRFNRRAEMLDLDSAIRAAYDAIKVADMIMGTTVDNDERSTLRNSHNTRVRVLLNHFKTRIEQTSATMAAEQAANTNNEDCSEDEPRRAGIWYTLWIAATLESSTLNSIVSMEHMINIADAALGEIPSEVPGRVRIMYRLARWLRDRFLRDRSINDINRAIVAVGTAFRTASPFHPLRWWIVETYCGSLVHRFEHIGSLHDVDLVIETLETAMKAQDDPNRLSYVYRTIQSYGMRFSHSKSRHAFDSCILQAHREVTLYQDRTVRTDVQAELGNLYALRFDDLGHNQDIDDAVLCFEEVIKVMPDDYPRRDIRFAELANKLAKRFDKSGALDDINKAIKYSTNATLPEGGLDHSRNLHNLGVFMGMKFETTRLVSDITKAVELLQAAKKCQEPNKDPQPPSLLTSLAYHLWKKSVAEPCPADLEDAIGIVRGLMASNPKHMDLAMSWNVFGLVLGEKAGNNKSLALLDESIDCFKTAIKAPRDTRRGECLNNLGDATIKRFERIGSIEDLNSAIDSLEEATTLLSESRRLGPSSFINLAQSLGKRYERTGAIRDLNRAINAATQAVELTPPGHRVENRLNILGFWLATRHARLADKKDIELAIHHTERALRKLDEAVSAGDSSLNADRHEYVGNLANHYGRRYLQFGYFQSDDLHDIDRAVDLAEEATAVDQDHPKRGPHFSDLGNWLGWRYEKKHNENDLRRAIDSQRIAAASVPADHPSKASFLLNLGRVLFLQYETNNSDENKDLVLECCKEGWECINANTSTRIRLAEQAARVYALIEDWSQASYYLEEALRLVPMLSPRSLYSTDKQYMLQSFSGLASRAAAAALSAGKDELHALGLLESGRDIINGLLMEVRQDVEEIRKYDSNLAERFIHLRDELEVPTSAVSMSLDTPAARFEQDAKLHRETEKKFQDTIDEIRAYPQFSRFLLPPNREELLAAAHSGPIAVLNTSPHRCDAFLITFDKLSCISLPSLNLQDITENMSRLRQDVAARKDLDAILEWLWTSLAAPCLDELGFRDPAVNDEWPRVCWIATGPLGRFPIHAAGLNQKSRAESVLDRVISSYSSSIKALIHGRRQVSSTVSKYSPGSAVLVAMKDTPGSSPLPLLARR</sequence>
<evidence type="ECO:0000313" key="1">
    <source>
        <dbReference type="EMBL" id="KAJ3546420.1"/>
    </source>
</evidence>
<dbReference type="Proteomes" id="UP001148629">
    <property type="component" value="Unassembled WGS sequence"/>
</dbReference>
<gene>
    <name evidence="1" type="ORF">NM208_g2013</name>
</gene>
<reference evidence="1" key="1">
    <citation type="submission" date="2022-08" db="EMBL/GenBank/DDBJ databases">
        <title>Genome Sequence of Fusarium decemcellulare.</title>
        <authorList>
            <person name="Buettner E."/>
        </authorList>
    </citation>
    <scope>NUCLEOTIDE SEQUENCE</scope>
    <source>
        <strain evidence="1">Babe19</strain>
    </source>
</reference>